<dbReference type="InterPro" id="IPR001753">
    <property type="entry name" value="Enoyl-CoA_hydra/iso"/>
</dbReference>
<dbReference type="Gene3D" id="3.90.226.10">
    <property type="entry name" value="2-enoyl-CoA Hydratase, Chain A, domain 1"/>
    <property type="match status" value="1"/>
</dbReference>
<dbReference type="SUPFAM" id="SSF52096">
    <property type="entry name" value="ClpP/crotonase"/>
    <property type="match status" value="1"/>
</dbReference>
<gene>
    <name evidence="3" type="ORF">ACFSC3_20680</name>
</gene>
<dbReference type="RefSeq" id="WP_238941211.1">
    <property type="nucleotide sequence ID" value="NZ_JBHUFC010000038.1"/>
</dbReference>
<evidence type="ECO:0000313" key="3">
    <source>
        <dbReference type="EMBL" id="MFD1789977.1"/>
    </source>
</evidence>
<evidence type="ECO:0000313" key="4">
    <source>
        <dbReference type="Proteomes" id="UP001597283"/>
    </source>
</evidence>
<organism evidence="3 4">
    <name type="scientific">Sphingomonas floccifaciens</name>
    <dbReference type="NCBI Taxonomy" id="1844115"/>
    <lineage>
        <taxon>Bacteria</taxon>
        <taxon>Pseudomonadati</taxon>
        <taxon>Pseudomonadota</taxon>
        <taxon>Alphaproteobacteria</taxon>
        <taxon>Sphingomonadales</taxon>
        <taxon>Sphingomonadaceae</taxon>
        <taxon>Sphingomonas</taxon>
    </lineage>
</organism>
<dbReference type="CDD" id="cd06558">
    <property type="entry name" value="crotonase-like"/>
    <property type="match status" value="1"/>
</dbReference>
<name>A0ABW4NIG6_9SPHN</name>
<reference evidence="4" key="1">
    <citation type="journal article" date="2019" name="Int. J. Syst. Evol. Microbiol.">
        <title>The Global Catalogue of Microorganisms (GCM) 10K type strain sequencing project: providing services to taxonomists for standard genome sequencing and annotation.</title>
        <authorList>
            <consortium name="The Broad Institute Genomics Platform"/>
            <consortium name="The Broad Institute Genome Sequencing Center for Infectious Disease"/>
            <person name="Wu L."/>
            <person name="Ma J."/>
        </authorList>
    </citation>
    <scope>NUCLEOTIDE SEQUENCE [LARGE SCALE GENOMIC DNA]</scope>
    <source>
        <strain evidence="4">Q85</strain>
    </source>
</reference>
<comment type="similarity">
    <text evidence="1 2">Belongs to the enoyl-CoA hydratase/isomerase family.</text>
</comment>
<proteinExistence type="inferred from homology"/>
<dbReference type="InterPro" id="IPR029045">
    <property type="entry name" value="ClpP/crotonase-like_dom_sf"/>
</dbReference>
<accession>A0ABW4NIG6</accession>
<dbReference type="Proteomes" id="UP001597283">
    <property type="component" value="Unassembled WGS sequence"/>
</dbReference>
<evidence type="ECO:0000256" key="2">
    <source>
        <dbReference type="RuleBase" id="RU003707"/>
    </source>
</evidence>
<dbReference type="Pfam" id="PF00378">
    <property type="entry name" value="ECH_1"/>
    <property type="match status" value="1"/>
</dbReference>
<evidence type="ECO:0000256" key="1">
    <source>
        <dbReference type="ARBA" id="ARBA00005254"/>
    </source>
</evidence>
<dbReference type="PANTHER" id="PTHR11941">
    <property type="entry name" value="ENOYL-COA HYDRATASE-RELATED"/>
    <property type="match status" value="1"/>
</dbReference>
<keyword evidence="4" id="KW-1185">Reference proteome</keyword>
<comment type="caution">
    <text evidence="3">The sequence shown here is derived from an EMBL/GenBank/DDBJ whole genome shotgun (WGS) entry which is preliminary data.</text>
</comment>
<sequence length="279" mass="29053">MTADRPAASPVTPMEHAIPFETIVVEKRGPACWVWLNRPAALNSLTLEMAHELEAAITAAEADPAVRSVVVTGAGRAFCAGADLAALHAHGGSIAAPLGDFLAELGRVFTRIEASPLPTIALVNGLALAGGLELVLCCDLVVAADSARFGDAHANYGLLPGGGGSIRLPRKIGPARAAWLMMTGEFLPAADMERAGLVSRIVPGDALVETAQSLVETLATKSSLGLARMKELAAIADGCSLEEGLRRELEIVADYATSHDLQEGLTAFAEKRQPEFTGQ</sequence>
<dbReference type="EMBL" id="JBHUFC010000038">
    <property type="protein sequence ID" value="MFD1789977.1"/>
    <property type="molecule type" value="Genomic_DNA"/>
</dbReference>
<protein>
    <submittedName>
        <fullName evidence="3">Enoyl-CoA hydratase/isomerase family protein</fullName>
    </submittedName>
</protein>
<dbReference type="InterPro" id="IPR018376">
    <property type="entry name" value="Enoyl-CoA_hyd/isom_CS"/>
</dbReference>
<dbReference type="PROSITE" id="PS00166">
    <property type="entry name" value="ENOYL_COA_HYDRATASE"/>
    <property type="match status" value="1"/>
</dbReference>
<dbReference type="PANTHER" id="PTHR11941:SF54">
    <property type="entry name" value="ENOYL-COA HYDRATASE, MITOCHONDRIAL"/>
    <property type="match status" value="1"/>
</dbReference>